<sequence length="109" mass="12752">MTITCVVHGCDNKEKKYSVVMFHRFQTHHKRRKVWLAALNMDPTTPVEVLKKWRICSEHFTEEDYTSSGLRLKDTAIPTRSYLVGKYSYIGALGRWHAFLIIVGLQCHR</sequence>
<dbReference type="PANTHER" id="PTHR46600">
    <property type="entry name" value="THAP DOMAIN-CONTAINING"/>
    <property type="match status" value="1"/>
</dbReference>
<dbReference type="InterPro" id="IPR006612">
    <property type="entry name" value="THAP_Znf"/>
</dbReference>
<keyword evidence="6" id="KW-0805">Transcription regulation</keyword>
<organism evidence="8 9">
    <name type="scientific">Neogobius melanostomus</name>
    <name type="common">round goby</name>
    <dbReference type="NCBI Taxonomy" id="47308"/>
    <lineage>
        <taxon>Eukaryota</taxon>
        <taxon>Metazoa</taxon>
        <taxon>Chordata</taxon>
        <taxon>Craniata</taxon>
        <taxon>Vertebrata</taxon>
        <taxon>Euteleostomi</taxon>
        <taxon>Actinopterygii</taxon>
        <taxon>Neopterygii</taxon>
        <taxon>Teleostei</taxon>
        <taxon>Neoteleostei</taxon>
        <taxon>Acanthomorphata</taxon>
        <taxon>Gobiaria</taxon>
        <taxon>Gobiiformes</taxon>
        <taxon>Gobioidei</taxon>
        <taxon>Gobiidae</taxon>
        <taxon>Benthophilinae</taxon>
        <taxon>Neogobiini</taxon>
        <taxon>Neogobius</taxon>
    </lineage>
</organism>
<name>A0A8C6WZ41_9GOBI</name>
<evidence type="ECO:0000256" key="6">
    <source>
        <dbReference type="RuleBase" id="RU369073"/>
    </source>
</evidence>
<keyword evidence="6" id="KW-0539">Nucleus</keyword>
<evidence type="ECO:0000313" key="8">
    <source>
        <dbReference type="Ensembl" id="ENSNMLP00000042172.1"/>
    </source>
</evidence>
<evidence type="ECO:0000256" key="1">
    <source>
        <dbReference type="ARBA" id="ARBA00022723"/>
    </source>
</evidence>
<comment type="similarity">
    <text evidence="6">Belongs to the THAP1 family.</text>
</comment>
<dbReference type="InterPro" id="IPR026516">
    <property type="entry name" value="THAP1/10"/>
</dbReference>
<dbReference type="GO" id="GO:0000978">
    <property type="term" value="F:RNA polymerase II cis-regulatory region sequence-specific DNA binding"/>
    <property type="evidence" value="ECO:0007669"/>
    <property type="project" value="TreeGrafter"/>
</dbReference>
<dbReference type="GO" id="GO:0001935">
    <property type="term" value="P:endothelial cell proliferation"/>
    <property type="evidence" value="ECO:0007669"/>
    <property type="project" value="UniProtKB-UniRule"/>
</dbReference>
<dbReference type="Gene3D" id="6.20.210.20">
    <property type="entry name" value="THAP domain"/>
    <property type="match status" value="1"/>
</dbReference>
<accession>A0A8C6WZ41</accession>
<comment type="function">
    <text evidence="6">DNA-binding transcription regulator that regulates endothelial cell proliferation and G1/S cell-cycle progression. Specifically binds the 5'-[AT]NTNN[GT]GGCA[AGT]-3' core DNA sequence and acts by modulating expression of pRB-E2F cell-cycle target genes.</text>
</comment>
<feature type="domain" description="THAP-type" evidence="7">
    <location>
        <begin position="1"/>
        <end position="81"/>
    </location>
</feature>
<protein>
    <recommendedName>
        <fullName evidence="6">THAP domain-containing protein 1</fullName>
    </recommendedName>
</protein>
<dbReference type="AlphaFoldDB" id="A0A8C6WZ41"/>
<comment type="subcellular location">
    <subcellularLocation>
        <location evidence="6">Nucleus</location>
        <location evidence="6">Nucleoplasm</location>
    </subcellularLocation>
</comment>
<dbReference type="SUPFAM" id="SSF57716">
    <property type="entry name" value="Glucocorticoid receptor-like (DNA-binding domain)"/>
    <property type="match status" value="1"/>
</dbReference>
<reference evidence="8" key="2">
    <citation type="submission" date="2025-09" db="UniProtKB">
        <authorList>
            <consortium name="Ensembl"/>
        </authorList>
    </citation>
    <scope>IDENTIFICATION</scope>
</reference>
<keyword evidence="3" id="KW-0862">Zinc</keyword>
<keyword evidence="6" id="KW-0131">Cell cycle</keyword>
<proteinExistence type="inferred from homology"/>
<evidence type="ECO:0000256" key="3">
    <source>
        <dbReference type="ARBA" id="ARBA00022833"/>
    </source>
</evidence>
<dbReference type="InterPro" id="IPR038441">
    <property type="entry name" value="THAP_Znf_sf"/>
</dbReference>
<evidence type="ECO:0000256" key="4">
    <source>
        <dbReference type="ARBA" id="ARBA00023125"/>
    </source>
</evidence>
<evidence type="ECO:0000313" key="9">
    <source>
        <dbReference type="Proteomes" id="UP000694523"/>
    </source>
</evidence>
<dbReference type="Pfam" id="PF05485">
    <property type="entry name" value="THAP"/>
    <property type="match status" value="1"/>
</dbReference>
<evidence type="ECO:0000256" key="2">
    <source>
        <dbReference type="ARBA" id="ARBA00022771"/>
    </source>
</evidence>
<dbReference type="Ensembl" id="ENSNMLT00000046842.1">
    <property type="protein sequence ID" value="ENSNMLP00000042172.1"/>
    <property type="gene ID" value="ENSNMLG00000025702.1"/>
</dbReference>
<reference evidence="8" key="1">
    <citation type="submission" date="2025-08" db="UniProtKB">
        <authorList>
            <consortium name="Ensembl"/>
        </authorList>
    </citation>
    <scope>IDENTIFICATION</scope>
</reference>
<dbReference type="Proteomes" id="UP000694523">
    <property type="component" value="Unplaced"/>
</dbReference>
<dbReference type="GO" id="GO:0008270">
    <property type="term" value="F:zinc ion binding"/>
    <property type="evidence" value="ECO:0007669"/>
    <property type="project" value="UniProtKB-KW"/>
</dbReference>
<dbReference type="GO" id="GO:0006357">
    <property type="term" value="P:regulation of transcription by RNA polymerase II"/>
    <property type="evidence" value="ECO:0007669"/>
    <property type="project" value="TreeGrafter"/>
</dbReference>
<keyword evidence="4 5" id="KW-0238">DNA-binding</keyword>
<dbReference type="PANTHER" id="PTHR46600:SF7">
    <property type="entry name" value="SI:DKEY-228B2.6-RELATED"/>
    <property type="match status" value="1"/>
</dbReference>
<keyword evidence="1" id="KW-0479">Metal-binding</keyword>
<keyword evidence="6" id="KW-0175">Coiled coil</keyword>
<dbReference type="SMART" id="SM00980">
    <property type="entry name" value="THAP"/>
    <property type="match status" value="1"/>
</dbReference>
<evidence type="ECO:0000259" key="7">
    <source>
        <dbReference type="PROSITE" id="PS50950"/>
    </source>
</evidence>
<dbReference type="PROSITE" id="PS50950">
    <property type="entry name" value="ZF_THAP"/>
    <property type="match status" value="1"/>
</dbReference>
<keyword evidence="9" id="KW-1185">Reference proteome</keyword>
<dbReference type="GO" id="GO:0005654">
    <property type="term" value="C:nucleoplasm"/>
    <property type="evidence" value="ECO:0007669"/>
    <property type="project" value="UniProtKB-SubCell"/>
</dbReference>
<dbReference type="GO" id="GO:0003700">
    <property type="term" value="F:DNA-binding transcription factor activity"/>
    <property type="evidence" value="ECO:0007669"/>
    <property type="project" value="UniProtKB-UniRule"/>
</dbReference>
<evidence type="ECO:0000256" key="5">
    <source>
        <dbReference type="PROSITE-ProRule" id="PRU00309"/>
    </source>
</evidence>
<keyword evidence="6" id="KW-0804">Transcription</keyword>
<keyword evidence="2 5" id="KW-0863">Zinc-finger</keyword>